<protein>
    <submittedName>
        <fullName evidence="1">Transposase</fullName>
    </submittedName>
</protein>
<dbReference type="Proteomes" id="UP000714420">
    <property type="component" value="Unassembled WGS sequence"/>
</dbReference>
<organism evidence="1 2">
    <name type="scientific">Xylanibacter muris</name>
    <dbReference type="NCBI Taxonomy" id="2736290"/>
    <lineage>
        <taxon>Bacteria</taxon>
        <taxon>Pseudomonadati</taxon>
        <taxon>Bacteroidota</taxon>
        <taxon>Bacteroidia</taxon>
        <taxon>Bacteroidales</taxon>
        <taxon>Prevotellaceae</taxon>
        <taxon>Xylanibacter</taxon>
    </lineage>
</organism>
<evidence type="ECO:0000313" key="2">
    <source>
        <dbReference type="Proteomes" id="UP000714420"/>
    </source>
</evidence>
<gene>
    <name evidence="1" type="ORF">HPS56_04840</name>
</gene>
<dbReference type="RefSeq" id="WP_172274742.1">
    <property type="nucleotide sequence ID" value="NZ_CASGMU010000005.1"/>
</dbReference>
<proteinExistence type="predicted"/>
<reference evidence="1 2" key="1">
    <citation type="submission" date="2020-05" db="EMBL/GenBank/DDBJ databases">
        <title>Distinct polysaccharide utilization as determinants for interspecies competition between intestinal Prevotella spp.</title>
        <authorList>
            <person name="Galvez E.J.C."/>
            <person name="Iljazovic A."/>
            <person name="Strowig T."/>
        </authorList>
    </citation>
    <scope>NUCLEOTIDE SEQUENCE [LARGE SCALE GENOMIC DNA]</scope>
    <source>
        <strain evidence="1 2">PMUR</strain>
    </source>
</reference>
<keyword evidence="2" id="KW-1185">Reference proteome</keyword>
<dbReference type="EMBL" id="JABKKF010000003">
    <property type="protein sequence ID" value="NPD91686.1"/>
    <property type="molecule type" value="Genomic_DNA"/>
</dbReference>
<sequence length="102" mass="12273">MPRGRNKELLSSRDLKMFERYYYWTEIRRLRFDDTIKKLSEEEFFVSESRVMQIIRRMLQSGATVDGKRIERPMFTGFKVTSKSSPLKSRPCVERQLSLFPE</sequence>
<accession>A0ABX2AKF6</accession>
<evidence type="ECO:0000313" key="1">
    <source>
        <dbReference type="EMBL" id="NPD91686.1"/>
    </source>
</evidence>
<comment type="caution">
    <text evidence="1">The sequence shown here is derived from an EMBL/GenBank/DDBJ whole genome shotgun (WGS) entry which is preliminary data.</text>
</comment>
<name>A0ABX2AKF6_9BACT</name>